<evidence type="ECO:0000256" key="2">
    <source>
        <dbReference type="ARBA" id="ARBA00022516"/>
    </source>
</evidence>
<keyword evidence="7" id="KW-0460">Magnesium</keyword>
<dbReference type="GO" id="GO:0004496">
    <property type="term" value="F:mevalonate kinase activity"/>
    <property type="evidence" value="ECO:0007669"/>
    <property type="project" value="InterPro"/>
</dbReference>
<keyword evidence="5 12" id="KW-0418">Kinase</keyword>
<protein>
    <submittedName>
        <fullName evidence="12">Mevalonate kinase</fullName>
    </submittedName>
</protein>
<dbReference type="GO" id="GO:0005829">
    <property type="term" value="C:cytosol"/>
    <property type="evidence" value="ECO:0007669"/>
    <property type="project" value="TreeGrafter"/>
</dbReference>
<dbReference type="InterPro" id="IPR036554">
    <property type="entry name" value="GHMP_kinase_C_sf"/>
</dbReference>
<evidence type="ECO:0000256" key="5">
    <source>
        <dbReference type="ARBA" id="ARBA00022777"/>
    </source>
</evidence>
<name>A0A0R2EJG9_9LACO</name>
<dbReference type="Gene3D" id="3.30.70.890">
    <property type="entry name" value="GHMP kinase, C-terminal domain"/>
    <property type="match status" value="1"/>
</dbReference>
<evidence type="ECO:0000259" key="10">
    <source>
        <dbReference type="Pfam" id="PF00288"/>
    </source>
</evidence>
<dbReference type="RefSeq" id="WP_054736038.1">
    <property type="nucleotide sequence ID" value="NZ_AYZM01000176.1"/>
</dbReference>
<dbReference type="PANTHER" id="PTHR43290:SF2">
    <property type="entry name" value="MEVALONATE KINASE"/>
    <property type="match status" value="1"/>
</dbReference>
<organism evidence="12 13">
    <name type="scientific">Secundilactobacillus similis DSM 23365 = JCM 2765</name>
    <dbReference type="NCBI Taxonomy" id="1423804"/>
    <lineage>
        <taxon>Bacteria</taxon>
        <taxon>Bacillati</taxon>
        <taxon>Bacillota</taxon>
        <taxon>Bacilli</taxon>
        <taxon>Lactobacillales</taxon>
        <taxon>Lactobacillaceae</taxon>
        <taxon>Secundilactobacillus</taxon>
    </lineage>
</organism>
<evidence type="ECO:0000256" key="4">
    <source>
        <dbReference type="ARBA" id="ARBA00022741"/>
    </source>
</evidence>
<evidence type="ECO:0000313" key="12">
    <source>
        <dbReference type="EMBL" id="KRN16418.1"/>
    </source>
</evidence>
<evidence type="ECO:0000313" key="13">
    <source>
        <dbReference type="Proteomes" id="UP000051442"/>
    </source>
</evidence>
<dbReference type="UniPathway" id="UPA00057">
    <property type="reaction ID" value="UER00098"/>
</dbReference>
<dbReference type="Pfam" id="PF00288">
    <property type="entry name" value="GHMP_kinases_N"/>
    <property type="match status" value="1"/>
</dbReference>
<evidence type="ECO:0000259" key="11">
    <source>
        <dbReference type="Pfam" id="PF08544"/>
    </source>
</evidence>
<dbReference type="NCBIfam" id="TIGR00549">
    <property type="entry name" value="mevalon_kin"/>
    <property type="match status" value="1"/>
</dbReference>
<dbReference type="GO" id="GO:0019287">
    <property type="term" value="P:isopentenyl diphosphate biosynthetic process, mevalonate pathway"/>
    <property type="evidence" value="ECO:0007669"/>
    <property type="project" value="UniProtKB-UniPathway"/>
</dbReference>
<feature type="domain" description="GHMP kinase C-terminal" evidence="11">
    <location>
        <begin position="222"/>
        <end position="297"/>
    </location>
</feature>
<dbReference type="GO" id="GO:0005524">
    <property type="term" value="F:ATP binding"/>
    <property type="evidence" value="ECO:0007669"/>
    <property type="project" value="UniProtKB-KW"/>
</dbReference>
<dbReference type="PRINTS" id="PR00959">
    <property type="entry name" value="MEVGALKINASE"/>
</dbReference>
<dbReference type="PANTHER" id="PTHR43290">
    <property type="entry name" value="MEVALONATE KINASE"/>
    <property type="match status" value="1"/>
</dbReference>
<keyword evidence="6" id="KW-0067">ATP-binding</keyword>
<dbReference type="InterPro" id="IPR006205">
    <property type="entry name" value="Mev_gal_kin"/>
</dbReference>
<gene>
    <name evidence="12" type="ORF">FD14_GL002744</name>
</gene>
<keyword evidence="13" id="KW-1185">Reference proteome</keyword>
<dbReference type="SUPFAM" id="SSF55060">
    <property type="entry name" value="GHMP Kinase, C-terminal domain"/>
    <property type="match status" value="1"/>
</dbReference>
<dbReference type="SUPFAM" id="SSF54211">
    <property type="entry name" value="Ribosomal protein S5 domain 2-like"/>
    <property type="match status" value="1"/>
</dbReference>
<proteinExistence type="predicted"/>
<comment type="caution">
    <text evidence="12">The sequence shown here is derived from an EMBL/GenBank/DDBJ whole genome shotgun (WGS) entry which is preliminary data.</text>
</comment>
<dbReference type="PATRIC" id="fig|1423804.4.peg.2960"/>
<dbReference type="STRING" id="1423804.FD14_GL002744"/>
<dbReference type="InterPro" id="IPR020568">
    <property type="entry name" value="Ribosomal_Su5_D2-typ_SF"/>
</dbReference>
<keyword evidence="3" id="KW-0808">Transferase</keyword>
<dbReference type="Proteomes" id="UP000051442">
    <property type="component" value="Unassembled WGS sequence"/>
</dbReference>
<dbReference type="InterPro" id="IPR006204">
    <property type="entry name" value="GHMP_kinase_N_dom"/>
</dbReference>
<accession>A0A0R2EJG9</accession>
<evidence type="ECO:0000256" key="1">
    <source>
        <dbReference type="ARBA" id="ARBA00022490"/>
    </source>
</evidence>
<dbReference type="InterPro" id="IPR014721">
    <property type="entry name" value="Ribsml_uS5_D2-typ_fold_subgr"/>
</dbReference>
<dbReference type="Gene3D" id="3.30.230.10">
    <property type="match status" value="1"/>
</dbReference>
<keyword evidence="2" id="KW-0444">Lipid biosynthesis</keyword>
<evidence type="ECO:0000256" key="9">
    <source>
        <dbReference type="ARBA" id="ARBA00029438"/>
    </source>
</evidence>
<dbReference type="OrthoDB" id="9764892at2"/>
<keyword evidence="4" id="KW-0547">Nucleotide-binding</keyword>
<reference evidence="12 13" key="1">
    <citation type="journal article" date="2015" name="Genome Announc.">
        <title>Expanding the biotechnology potential of lactobacilli through comparative genomics of 213 strains and associated genera.</title>
        <authorList>
            <person name="Sun Z."/>
            <person name="Harris H.M."/>
            <person name="McCann A."/>
            <person name="Guo C."/>
            <person name="Argimon S."/>
            <person name="Zhang W."/>
            <person name="Yang X."/>
            <person name="Jeffery I.B."/>
            <person name="Cooney J.C."/>
            <person name="Kagawa T.F."/>
            <person name="Liu W."/>
            <person name="Song Y."/>
            <person name="Salvetti E."/>
            <person name="Wrobel A."/>
            <person name="Rasinkangas P."/>
            <person name="Parkhill J."/>
            <person name="Rea M.C."/>
            <person name="O'Sullivan O."/>
            <person name="Ritari J."/>
            <person name="Douillard F.P."/>
            <person name="Paul Ross R."/>
            <person name="Yang R."/>
            <person name="Briner A.E."/>
            <person name="Felis G.E."/>
            <person name="de Vos W.M."/>
            <person name="Barrangou R."/>
            <person name="Klaenhammer T.R."/>
            <person name="Caufield P.W."/>
            <person name="Cui Y."/>
            <person name="Zhang H."/>
            <person name="O'Toole P.W."/>
        </authorList>
    </citation>
    <scope>NUCLEOTIDE SEQUENCE [LARGE SCALE GENOMIC DNA]</scope>
    <source>
        <strain evidence="12 13">DSM 23365</strain>
    </source>
</reference>
<evidence type="ECO:0000256" key="8">
    <source>
        <dbReference type="ARBA" id="ARBA00023098"/>
    </source>
</evidence>
<evidence type="ECO:0000256" key="3">
    <source>
        <dbReference type="ARBA" id="ARBA00022679"/>
    </source>
</evidence>
<comment type="pathway">
    <text evidence="9">Isoprenoid biosynthesis; isopentenyl diphosphate biosynthesis via mevalonate pathway; isopentenyl diphosphate from (R)-mevalonate: step 1/3.</text>
</comment>
<dbReference type="Pfam" id="PF08544">
    <property type="entry name" value="GHMP_kinases_C"/>
    <property type="match status" value="1"/>
</dbReference>
<dbReference type="EMBL" id="AYZM01000176">
    <property type="protein sequence ID" value="KRN16418.1"/>
    <property type="molecule type" value="Genomic_DNA"/>
</dbReference>
<sequence>MNVSVTGNSHAKIILIGEHSVVYHQPAIALPLPAVQVHAEMTANLDSKQILTSRYYSGDRQDAPIQLQGINRLIDALLAHLAQPDAGFTLTIKSDLPAERGMGSSAATAVAIVRAMYRFFNVPLSHERLLKEVAVSEKIIHGHPSGLDAATASAETPVWFIKGETPQPLPFHLNGYLVIADSGIHGQTGIAVANVAAYRKAHPKQANQAIHHLGELAQQAKVALAQNQVTHLGTILTAAQRDLKQLGVSHPVLDQMMTVARQNGALGAKLTGGGMGGCMISLAATQADAIRIQQALSGAGFKQTWLQPFLSEETV</sequence>
<evidence type="ECO:0000256" key="6">
    <source>
        <dbReference type="ARBA" id="ARBA00022840"/>
    </source>
</evidence>
<evidence type="ECO:0000256" key="7">
    <source>
        <dbReference type="ARBA" id="ARBA00022842"/>
    </source>
</evidence>
<dbReference type="InterPro" id="IPR013750">
    <property type="entry name" value="GHMP_kinase_C_dom"/>
</dbReference>
<dbReference type="AlphaFoldDB" id="A0A0R2EJG9"/>
<feature type="domain" description="GHMP kinase N-terminal" evidence="10">
    <location>
        <begin position="73"/>
        <end position="152"/>
    </location>
</feature>
<keyword evidence="1" id="KW-0963">Cytoplasm</keyword>
<keyword evidence="8" id="KW-0443">Lipid metabolism</keyword>